<accession>A0AAD6NK80</accession>
<protein>
    <submittedName>
        <fullName evidence="2">Uncharacterized protein</fullName>
    </submittedName>
</protein>
<evidence type="ECO:0000313" key="2">
    <source>
        <dbReference type="EMBL" id="KAJ6262496.1"/>
    </source>
</evidence>
<feature type="coiled-coil region" evidence="1">
    <location>
        <begin position="29"/>
        <end position="94"/>
    </location>
</feature>
<keyword evidence="3" id="KW-1185">Reference proteome</keyword>
<proteinExistence type="predicted"/>
<comment type="caution">
    <text evidence="2">The sequence shown here is derived from an EMBL/GenBank/DDBJ whole genome shotgun (WGS) entry which is preliminary data.</text>
</comment>
<evidence type="ECO:0000313" key="3">
    <source>
        <dbReference type="Proteomes" id="UP001221413"/>
    </source>
</evidence>
<evidence type="ECO:0000256" key="1">
    <source>
        <dbReference type="SAM" id="Coils"/>
    </source>
</evidence>
<organism evidence="2 3">
    <name type="scientific">Drechslerella dactyloides</name>
    <name type="common">Nematode-trapping fungus</name>
    <name type="synonym">Arthrobotrys dactyloides</name>
    <dbReference type="NCBI Taxonomy" id="74499"/>
    <lineage>
        <taxon>Eukaryota</taxon>
        <taxon>Fungi</taxon>
        <taxon>Dikarya</taxon>
        <taxon>Ascomycota</taxon>
        <taxon>Pezizomycotina</taxon>
        <taxon>Orbiliomycetes</taxon>
        <taxon>Orbiliales</taxon>
        <taxon>Orbiliaceae</taxon>
        <taxon>Drechslerella</taxon>
    </lineage>
</organism>
<dbReference type="AlphaFoldDB" id="A0AAD6NK80"/>
<sequence>MEGTGSMCLDHMNSLTMRIKRPGDLFKDSKIAQSAVKNLVMEVKEAERQLASLADFLSRSELSARYRNDCEHSVHNLGIEINRLTNLIDNLKMKIHQRNPFLRAACRRHLLGGGYGNEVREEINRTCKKMSVIRQEIWLDISLNSREAKQEPVEVIQNRAPSTSASSIRQQYKRSALRIMVEEHLLYAAPRNVNHRHSENVSLEERRCSRVATVSIREVRVQGVESTSTQESNRSWLEVEATSADLESLGRQILEEIMNNHEG</sequence>
<dbReference type="Proteomes" id="UP001221413">
    <property type="component" value="Unassembled WGS sequence"/>
</dbReference>
<gene>
    <name evidence="2" type="ORF">Dda_3306</name>
</gene>
<name>A0AAD6NK80_DREDA</name>
<dbReference type="EMBL" id="JAQGDS010000003">
    <property type="protein sequence ID" value="KAJ6262496.1"/>
    <property type="molecule type" value="Genomic_DNA"/>
</dbReference>
<reference evidence="2" key="1">
    <citation type="submission" date="2023-01" db="EMBL/GenBank/DDBJ databases">
        <title>The chitinases involved in constricting ring structure development in the nematode-trapping fungus Drechslerella dactyloides.</title>
        <authorList>
            <person name="Wang R."/>
            <person name="Zhang L."/>
            <person name="Tang P."/>
            <person name="Li S."/>
            <person name="Liang L."/>
        </authorList>
    </citation>
    <scope>NUCLEOTIDE SEQUENCE</scope>
    <source>
        <strain evidence="2">YMF1.00031</strain>
    </source>
</reference>
<keyword evidence="1" id="KW-0175">Coiled coil</keyword>